<dbReference type="InterPro" id="IPR041698">
    <property type="entry name" value="Methyltransf_25"/>
</dbReference>
<keyword evidence="3" id="KW-1185">Reference proteome</keyword>
<evidence type="ECO:0000313" key="3">
    <source>
        <dbReference type="Proteomes" id="UP000198914"/>
    </source>
</evidence>
<dbReference type="GO" id="GO:0032259">
    <property type="term" value="P:methylation"/>
    <property type="evidence" value="ECO:0007669"/>
    <property type="project" value="UniProtKB-KW"/>
</dbReference>
<dbReference type="RefSeq" id="WP_092641461.1">
    <property type="nucleotide sequence ID" value="NZ_FNPX01000001.1"/>
</dbReference>
<protein>
    <submittedName>
        <fullName evidence="2">Methyltransferase domain-containing protein</fullName>
    </submittedName>
</protein>
<accession>A0A1H3JP90</accession>
<keyword evidence="2" id="KW-0808">Transferase</keyword>
<dbReference type="STRING" id="1244108.SAMN05444004_101397"/>
<name>A0A1H3JP90_9RHOB</name>
<dbReference type="SUPFAM" id="SSF53335">
    <property type="entry name" value="S-adenosyl-L-methionine-dependent methyltransferases"/>
    <property type="match status" value="1"/>
</dbReference>
<dbReference type="EMBL" id="FNPX01000001">
    <property type="protein sequence ID" value="SDY41753.1"/>
    <property type="molecule type" value="Genomic_DNA"/>
</dbReference>
<evidence type="ECO:0000259" key="1">
    <source>
        <dbReference type="Pfam" id="PF13649"/>
    </source>
</evidence>
<evidence type="ECO:0000313" key="2">
    <source>
        <dbReference type="EMBL" id="SDY41753.1"/>
    </source>
</evidence>
<dbReference type="Pfam" id="PF13649">
    <property type="entry name" value="Methyltransf_25"/>
    <property type="match status" value="1"/>
</dbReference>
<dbReference type="Gene3D" id="3.40.50.150">
    <property type="entry name" value="Vaccinia Virus protein VP39"/>
    <property type="match status" value="1"/>
</dbReference>
<gene>
    <name evidence="2" type="ORF">SAMN05444004_101397</name>
</gene>
<dbReference type="Proteomes" id="UP000198914">
    <property type="component" value="Unassembled WGS sequence"/>
</dbReference>
<sequence length="212" mass="24264">MNENAPDLLDNVARYYADKLAQHGATARGVDWNSTESQFLRFEKLSSIINTPNTPFSIIDLGCGYAATVDYLSRTFSDFDYCGVDISGEMIAIARARYQDYPKCRFVEGSIPDARADYCIASGIFNVRLDHSDSEWLDHLIQTLDVMDRFSRRGFAFNCLTSWSDADRMRETLYYPDPAKIFSLCVQHYGRHVALLHDYELYEFTILVRKAG</sequence>
<dbReference type="AlphaFoldDB" id="A0A1H3JP90"/>
<dbReference type="OrthoDB" id="9800454at2"/>
<dbReference type="InterPro" id="IPR029063">
    <property type="entry name" value="SAM-dependent_MTases_sf"/>
</dbReference>
<proteinExistence type="predicted"/>
<feature type="domain" description="Methyltransferase" evidence="1">
    <location>
        <begin position="58"/>
        <end position="121"/>
    </location>
</feature>
<dbReference type="GO" id="GO:0008168">
    <property type="term" value="F:methyltransferase activity"/>
    <property type="evidence" value="ECO:0007669"/>
    <property type="project" value="UniProtKB-KW"/>
</dbReference>
<keyword evidence="2" id="KW-0489">Methyltransferase</keyword>
<reference evidence="3" key="1">
    <citation type="submission" date="2016-10" db="EMBL/GenBank/DDBJ databases">
        <authorList>
            <person name="Varghese N."/>
            <person name="Submissions S."/>
        </authorList>
    </citation>
    <scope>NUCLEOTIDE SEQUENCE [LARGE SCALE GENOMIC DNA]</scope>
    <source>
        <strain evidence="3">DSM 100420</strain>
    </source>
</reference>
<organism evidence="2 3">
    <name type="scientific">Jannaschia faecimaris</name>
    <dbReference type="NCBI Taxonomy" id="1244108"/>
    <lineage>
        <taxon>Bacteria</taxon>
        <taxon>Pseudomonadati</taxon>
        <taxon>Pseudomonadota</taxon>
        <taxon>Alphaproteobacteria</taxon>
        <taxon>Rhodobacterales</taxon>
        <taxon>Roseobacteraceae</taxon>
        <taxon>Jannaschia</taxon>
    </lineage>
</organism>